<sequence length="105" mass="12384">MTPNLLPNFTWPKLYSLNKLDDAERELATCTNFKIHIPDVWGYLALINLLLKRNFKALEFWKYAKIHPDIEFSRDLQEDLRNVDIYDVVLYVDKPPVIPCMTLTS</sequence>
<dbReference type="OrthoDB" id="10262375at2759"/>
<reference evidence="1" key="1">
    <citation type="journal article" date="2014" name="BMC Genomics">
        <title>Characterizing the developmental transcriptome of the oriental fruit fly, Bactrocera dorsalis (Diptera: Tephritidae) through comparative genomic analysis with Drosophila melanogaster utilizing modENCODE datasets.</title>
        <authorList>
            <person name="Geib S.M."/>
            <person name="Calla B."/>
            <person name="Hall B."/>
            <person name="Hou S."/>
            <person name="Manoukis N.C."/>
        </authorList>
    </citation>
    <scope>NUCLEOTIDE SEQUENCE</scope>
    <source>
        <strain evidence="1">Punador</strain>
    </source>
</reference>
<dbReference type="AlphaFoldDB" id="A0A034WGF5"/>
<proteinExistence type="predicted"/>
<protein>
    <submittedName>
        <fullName evidence="1">Uncharacterized protein</fullName>
    </submittedName>
</protein>
<accession>A0A034WGF5</accession>
<name>A0A034WGF5_BACDO</name>
<organism evidence="1">
    <name type="scientific">Bactrocera dorsalis</name>
    <name type="common">Oriental fruit fly</name>
    <name type="synonym">Dacus dorsalis</name>
    <dbReference type="NCBI Taxonomy" id="27457"/>
    <lineage>
        <taxon>Eukaryota</taxon>
        <taxon>Metazoa</taxon>
        <taxon>Ecdysozoa</taxon>
        <taxon>Arthropoda</taxon>
        <taxon>Hexapoda</taxon>
        <taxon>Insecta</taxon>
        <taxon>Pterygota</taxon>
        <taxon>Neoptera</taxon>
        <taxon>Endopterygota</taxon>
        <taxon>Diptera</taxon>
        <taxon>Brachycera</taxon>
        <taxon>Muscomorpha</taxon>
        <taxon>Tephritoidea</taxon>
        <taxon>Tephritidae</taxon>
        <taxon>Bactrocera</taxon>
        <taxon>Bactrocera</taxon>
    </lineage>
</organism>
<dbReference type="EMBL" id="GAKP01006099">
    <property type="protein sequence ID" value="JAC52853.1"/>
    <property type="molecule type" value="Transcribed_RNA"/>
</dbReference>
<evidence type="ECO:0000313" key="1">
    <source>
        <dbReference type="EMBL" id="JAC52853.1"/>
    </source>
</evidence>